<evidence type="ECO:0000256" key="1">
    <source>
        <dbReference type="SAM" id="MobiDB-lite"/>
    </source>
</evidence>
<proteinExistence type="predicted"/>
<protein>
    <submittedName>
        <fullName evidence="2">Uncharacterized protein</fullName>
    </submittedName>
</protein>
<organism evidence="2 3">
    <name type="scientific">Plakobranchus ocellatus</name>
    <dbReference type="NCBI Taxonomy" id="259542"/>
    <lineage>
        <taxon>Eukaryota</taxon>
        <taxon>Metazoa</taxon>
        <taxon>Spiralia</taxon>
        <taxon>Lophotrochozoa</taxon>
        <taxon>Mollusca</taxon>
        <taxon>Gastropoda</taxon>
        <taxon>Heterobranchia</taxon>
        <taxon>Euthyneura</taxon>
        <taxon>Panpulmonata</taxon>
        <taxon>Sacoglossa</taxon>
        <taxon>Placobranchoidea</taxon>
        <taxon>Plakobranchidae</taxon>
        <taxon>Plakobranchus</taxon>
    </lineage>
</organism>
<name>A0AAV3YI56_9GAST</name>
<evidence type="ECO:0000313" key="3">
    <source>
        <dbReference type="Proteomes" id="UP000735302"/>
    </source>
</evidence>
<reference evidence="2 3" key="1">
    <citation type="journal article" date="2021" name="Elife">
        <title>Chloroplast acquisition without the gene transfer in kleptoplastic sea slugs, Plakobranchus ocellatus.</title>
        <authorList>
            <person name="Maeda T."/>
            <person name="Takahashi S."/>
            <person name="Yoshida T."/>
            <person name="Shimamura S."/>
            <person name="Takaki Y."/>
            <person name="Nagai Y."/>
            <person name="Toyoda A."/>
            <person name="Suzuki Y."/>
            <person name="Arimoto A."/>
            <person name="Ishii H."/>
            <person name="Satoh N."/>
            <person name="Nishiyama T."/>
            <person name="Hasebe M."/>
            <person name="Maruyama T."/>
            <person name="Minagawa J."/>
            <person name="Obokata J."/>
            <person name="Shigenobu S."/>
        </authorList>
    </citation>
    <scope>NUCLEOTIDE SEQUENCE [LARGE SCALE GENOMIC DNA]</scope>
</reference>
<keyword evidence="3" id="KW-1185">Reference proteome</keyword>
<feature type="region of interest" description="Disordered" evidence="1">
    <location>
        <begin position="48"/>
        <end position="69"/>
    </location>
</feature>
<feature type="compositionally biased region" description="Basic residues" evidence="1">
    <location>
        <begin position="58"/>
        <end position="69"/>
    </location>
</feature>
<dbReference type="EMBL" id="BLXT01000975">
    <property type="protein sequence ID" value="GFN81963.1"/>
    <property type="molecule type" value="Genomic_DNA"/>
</dbReference>
<gene>
    <name evidence="2" type="ORF">PoB_000846900</name>
</gene>
<accession>A0AAV3YI56</accession>
<sequence length="99" mass="11599">MHWVCIWRFGNKLEGTKNFIATDLEPTENIVLASVVLHNAVLTFEADNASQKDTERQPRKKTRAGRRSHSLWPSFTVWHVEKRKTCDIFQWTWSTSVAR</sequence>
<dbReference type="AlphaFoldDB" id="A0AAV3YI56"/>
<dbReference type="Proteomes" id="UP000735302">
    <property type="component" value="Unassembled WGS sequence"/>
</dbReference>
<comment type="caution">
    <text evidence="2">The sequence shown here is derived from an EMBL/GenBank/DDBJ whole genome shotgun (WGS) entry which is preliminary data.</text>
</comment>
<evidence type="ECO:0000313" key="2">
    <source>
        <dbReference type="EMBL" id="GFN81963.1"/>
    </source>
</evidence>